<dbReference type="Gene3D" id="3.40.30.10">
    <property type="entry name" value="Glutaredoxin"/>
    <property type="match status" value="1"/>
</dbReference>
<evidence type="ECO:0000256" key="3">
    <source>
        <dbReference type="ARBA" id="ARBA00006347"/>
    </source>
</evidence>
<dbReference type="InterPro" id="IPR036249">
    <property type="entry name" value="Thioredoxin-like_sf"/>
</dbReference>
<evidence type="ECO:0000256" key="8">
    <source>
        <dbReference type="SAM" id="MobiDB-lite"/>
    </source>
</evidence>
<evidence type="ECO:0000313" key="11">
    <source>
        <dbReference type="Proteomes" id="UP000095283"/>
    </source>
</evidence>
<feature type="domain" description="Thioredoxin" evidence="10">
    <location>
        <begin position="1"/>
        <end position="138"/>
    </location>
</feature>
<evidence type="ECO:0000256" key="9">
    <source>
        <dbReference type="SAM" id="SignalP"/>
    </source>
</evidence>
<feature type="compositionally biased region" description="Basic and acidic residues" evidence="8">
    <location>
        <begin position="211"/>
        <end position="225"/>
    </location>
</feature>
<accession>A0A1I7WX18</accession>
<dbReference type="WBParaSite" id="Hba_09772">
    <property type="protein sequence ID" value="Hba_09772"/>
    <property type="gene ID" value="Hba_09772"/>
</dbReference>
<dbReference type="GO" id="GO:0005788">
    <property type="term" value="C:endoplasmic reticulum lumen"/>
    <property type="evidence" value="ECO:0007669"/>
    <property type="project" value="UniProtKB-SubCell"/>
</dbReference>
<evidence type="ECO:0000313" key="12">
    <source>
        <dbReference type="WBParaSite" id="Hba_09772"/>
    </source>
</evidence>
<dbReference type="GO" id="GO:0006457">
    <property type="term" value="P:protein folding"/>
    <property type="evidence" value="ECO:0007669"/>
    <property type="project" value="TreeGrafter"/>
</dbReference>
<proteinExistence type="inferred from homology"/>
<dbReference type="PROSITE" id="PS51352">
    <property type="entry name" value="THIOREDOXIN_2"/>
    <property type="match status" value="1"/>
</dbReference>
<dbReference type="SUPFAM" id="SSF52833">
    <property type="entry name" value="Thioredoxin-like"/>
    <property type="match status" value="1"/>
</dbReference>
<dbReference type="Pfam" id="PF00085">
    <property type="entry name" value="Thioredoxin"/>
    <property type="match status" value="1"/>
</dbReference>
<evidence type="ECO:0000256" key="7">
    <source>
        <dbReference type="ARBA" id="ARBA00023284"/>
    </source>
</evidence>
<feature type="region of interest" description="Disordered" evidence="8">
    <location>
        <begin position="211"/>
        <end position="233"/>
    </location>
</feature>
<dbReference type="PANTHER" id="PTHR18929:SF132">
    <property type="entry name" value="PROTEIN DISULFIDE-ISOMERASE A3"/>
    <property type="match status" value="1"/>
</dbReference>
<reference evidence="12" key="1">
    <citation type="submission" date="2016-11" db="UniProtKB">
        <authorList>
            <consortium name="WormBaseParasite"/>
        </authorList>
    </citation>
    <scope>IDENTIFICATION</scope>
</reference>
<dbReference type="CDD" id="cd02961">
    <property type="entry name" value="PDI_a_family"/>
    <property type="match status" value="1"/>
</dbReference>
<dbReference type="AlphaFoldDB" id="A0A1I7WX18"/>
<keyword evidence="6" id="KW-0413">Isomerase</keyword>
<evidence type="ECO:0000256" key="1">
    <source>
        <dbReference type="ARBA" id="ARBA00001182"/>
    </source>
</evidence>
<keyword evidence="9" id="KW-0732">Signal</keyword>
<keyword evidence="5" id="KW-0256">Endoplasmic reticulum</keyword>
<evidence type="ECO:0000256" key="4">
    <source>
        <dbReference type="ARBA" id="ARBA00012723"/>
    </source>
</evidence>
<evidence type="ECO:0000256" key="5">
    <source>
        <dbReference type="ARBA" id="ARBA00022824"/>
    </source>
</evidence>
<comment type="catalytic activity">
    <reaction evidence="1">
        <text>Catalyzes the rearrangement of -S-S- bonds in proteins.</text>
        <dbReference type="EC" id="5.3.4.1"/>
    </reaction>
</comment>
<feature type="chain" id="PRO_5009310849" description="protein disulfide-isomerase" evidence="9">
    <location>
        <begin position="17"/>
        <end position="289"/>
    </location>
</feature>
<keyword evidence="7" id="KW-0676">Redox-active center</keyword>
<evidence type="ECO:0000256" key="2">
    <source>
        <dbReference type="ARBA" id="ARBA00004319"/>
    </source>
</evidence>
<evidence type="ECO:0000256" key="6">
    <source>
        <dbReference type="ARBA" id="ARBA00023235"/>
    </source>
</evidence>
<dbReference type="Proteomes" id="UP000095283">
    <property type="component" value="Unplaced"/>
</dbReference>
<evidence type="ECO:0000259" key="10">
    <source>
        <dbReference type="PROSITE" id="PS51352"/>
    </source>
</evidence>
<name>A0A1I7WX18_HETBA</name>
<dbReference type="EC" id="5.3.4.1" evidence="4"/>
<feature type="signal peptide" evidence="9">
    <location>
        <begin position="1"/>
        <end position="16"/>
    </location>
</feature>
<comment type="subcellular location">
    <subcellularLocation>
        <location evidence="2">Endoplasmic reticulum lumen</location>
    </subcellularLocation>
</comment>
<dbReference type="PROSITE" id="PS00194">
    <property type="entry name" value="THIOREDOXIN_1"/>
    <property type="match status" value="1"/>
</dbReference>
<dbReference type="GO" id="GO:0034976">
    <property type="term" value="P:response to endoplasmic reticulum stress"/>
    <property type="evidence" value="ECO:0007669"/>
    <property type="project" value="TreeGrafter"/>
</dbReference>
<dbReference type="GO" id="GO:0003756">
    <property type="term" value="F:protein disulfide isomerase activity"/>
    <property type="evidence" value="ECO:0007669"/>
    <property type="project" value="UniProtKB-EC"/>
</dbReference>
<organism evidence="11 12">
    <name type="scientific">Heterorhabditis bacteriophora</name>
    <name type="common">Entomopathogenic nematode worm</name>
    <dbReference type="NCBI Taxonomy" id="37862"/>
    <lineage>
        <taxon>Eukaryota</taxon>
        <taxon>Metazoa</taxon>
        <taxon>Ecdysozoa</taxon>
        <taxon>Nematoda</taxon>
        <taxon>Chromadorea</taxon>
        <taxon>Rhabditida</taxon>
        <taxon>Rhabditina</taxon>
        <taxon>Rhabditomorpha</taxon>
        <taxon>Strongyloidea</taxon>
        <taxon>Heterorhabditidae</taxon>
        <taxon>Heterorhabditis</taxon>
    </lineage>
</organism>
<dbReference type="PANTHER" id="PTHR18929">
    <property type="entry name" value="PROTEIN DISULFIDE ISOMERASE"/>
    <property type="match status" value="1"/>
</dbReference>
<dbReference type="InterPro" id="IPR017937">
    <property type="entry name" value="Thioredoxin_CS"/>
</dbReference>
<dbReference type="InterPro" id="IPR013766">
    <property type="entry name" value="Thioredoxin_domain"/>
</dbReference>
<protein>
    <recommendedName>
        <fullName evidence="4">protein disulfide-isomerase</fullName>
        <ecNumber evidence="4">5.3.4.1</ecNumber>
    </recommendedName>
</protein>
<comment type="similarity">
    <text evidence="3">Belongs to the protein disulfide isomerase family.</text>
</comment>
<keyword evidence="11" id="KW-1185">Reference proteome</keyword>
<sequence length="289" mass="32906">MVSLWALSVFIIAVSAGGDVLEYLDSNFDDLIKTHEVALVKFYAPWCGHCKRMAPDFEKASTKLRANDPPVALVKFNTKLYSIISKLIPKVNIILACNYIITFCSVSVKLPKLCFWFNWYFRISSFTFVDSCWKELQRVSYGFGQGYLKFLVSPRYTGYLRMGRVTICSYAFYLLNSPLAMWQDESEDSLSNSEGSEDEKLKSTSIDPVHAKSFDGTREQSSADEKDSDYEQSDRDISPFLTCFSNNYFINLDRATCSEIAWTSPCLVSSSKLLVVQRVSTLWLIVNSF</sequence>